<dbReference type="InterPro" id="IPR022749">
    <property type="entry name" value="D12N6_MeTrfase_N"/>
</dbReference>
<accession>A0A2X1RGB7</accession>
<dbReference type="AlphaFoldDB" id="A0A2X1RGB7"/>
<dbReference type="Pfam" id="PF12161">
    <property type="entry name" value="HsdM_N"/>
    <property type="match status" value="1"/>
</dbReference>
<keyword evidence="2" id="KW-0489">Methyltransferase</keyword>
<sequence>MYVRGKYRDVILPMFVLRRLDTLLEPSKDAVLEEMRFQKEELAFTELDDLPLKKNYRSCFFITPQNGH</sequence>
<gene>
    <name evidence="2" type="primary">hsdM1_1</name>
    <name evidence="2" type="ORF">NCTC11872_00600</name>
</gene>
<proteinExistence type="predicted"/>
<evidence type="ECO:0000259" key="1">
    <source>
        <dbReference type="Pfam" id="PF12161"/>
    </source>
</evidence>
<evidence type="ECO:0000313" key="2">
    <source>
        <dbReference type="EMBL" id="SPX41016.1"/>
    </source>
</evidence>
<dbReference type="GO" id="GO:0008168">
    <property type="term" value="F:methyltransferase activity"/>
    <property type="evidence" value="ECO:0007669"/>
    <property type="project" value="UniProtKB-KW"/>
</dbReference>
<reference evidence="2 3" key="1">
    <citation type="submission" date="2018-06" db="EMBL/GenBank/DDBJ databases">
        <authorList>
            <consortium name="Pathogen Informatics"/>
            <person name="Doyle S."/>
        </authorList>
    </citation>
    <scope>NUCLEOTIDE SEQUENCE [LARGE SCALE GENOMIC DNA]</scope>
    <source>
        <strain evidence="2 3">NCTC11872</strain>
    </source>
</reference>
<dbReference type="GO" id="GO:0032259">
    <property type="term" value="P:methylation"/>
    <property type="evidence" value="ECO:0007669"/>
    <property type="project" value="UniProtKB-KW"/>
</dbReference>
<dbReference type="Proteomes" id="UP000249936">
    <property type="component" value="Unassembled WGS sequence"/>
</dbReference>
<feature type="domain" description="N6 adenine-specific DNA methyltransferase N-terminal" evidence="1">
    <location>
        <begin position="5"/>
        <end position="64"/>
    </location>
</feature>
<name>A0A2X1RGB7_HAEIF</name>
<keyword evidence="2" id="KW-0808">Transferase</keyword>
<protein>
    <submittedName>
        <fullName evidence="2">Type I restriction-modification system, methyltransferase subunit</fullName>
    </submittedName>
</protein>
<dbReference type="EMBL" id="UASK01000004">
    <property type="protein sequence ID" value="SPX41016.1"/>
    <property type="molecule type" value="Genomic_DNA"/>
</dbReference>
<organism evidence="2 3">
    <name type="scientific">Haemophilus influenzae</name>
    <dbReference type="NCBI Taxonomy" id="727"/>
    <lineage>
        <taxon>Bacteria</taxon>
        <taxon>Pseudomonadati</taxon>
        <taxon>Pseudomonadota</taxon>
        <taxon>Gammaproteobacteria</taxon>
        <taxon>Pasteurellales</taxon>
        <taxon>Pasteurellaceae</taxon>
        <taxon>Haemophilus</taxon>
    </lineage>
</organism>
<evidence type="ECO:0000313" key="3">
    <source>
        <dbReference type="Proteomes" id="UP000249936"/>
    </source>
</evidence>